<name>A0A0R3WA54_TAEAS</name>
<dbReference type="EMBL" id="UYRS01018611">
    <property type="protein sequence ID" value="VDK38305.1"/>
    <property type="molecule type" value="Genomic_DNA"/>
</dbReference>
<dbReference type="Gene3D" id="3.30.740.10">
    <property type="entry name" value="Protein Inhibitor Of Neuronal Nitric Oxide Synthase"/>
    <property type="match status" value="2"/>
</dbReference>
<dbReference type="OrthoDB" id="6506078at2759"/>
<dbReference type="AlphaFoldDB" id="A0A0R3WA54"/>
<organism evidence="3">
    <name type="scientific">Taenia asiatica</name>
    <name type="common">Asian tapeworm</name>
    <dbReference type="NCBI Taxonomy" id="60517"/>
    <lineage>
        <taxon>Eukaryota</taxon>
        <taxon>Metazoa</taxon>
        <taxon>Spiralia</taxon>
        <taxon>Lophotrochozoa</taxon>
        <taxon>Platyhelminthes</taxon>
        <taxon>Cestoda</taxon>
        <taxon>Eucestoda</taxon>
        <taxon>Cyclophyllidea</taxon>
        <taxon>Taeniidae</taxon>
        <taxon>Taenia</taxon>
    </lineage>
</organism>
<dbReference type="GO" id="GO:0045505">
    <property type="term" value="F:dynein intermediate chain binding"/>
    <property type="evidence" value="ECO:0007669"/>
    <property type="project" value="TreeGrafter"/>
</dbReference>
<evidence type="ECO:0000313" key="3">
    <source>
        <dbReference type="WBParaSite" id="TASK_0000739601-mRNA-1"/>
    </source>
</evidence>
<dbReference type="InterPro" id="IPR037177">
    <property type="entry name" value="DLC_sf"/>
</dbReference>
<dbReference type="SMART" id="SM01375">
    <property type="entry name" value="Dynein_light"/>
    <property type="match status" value="2"/>
</dbReference>
<protein>
    <submittedName>
        <fullName evidence="3">Dynein light chain</fullName>
    </submittedName>
</protein>
<dbReference type="SUPFAM" id="SSF54648">
    <property type="entry name" value="DLC"/>
    <property type="match status" value="2"/>
</dbReference>
<dbReference type="PANTHER" id="PTHR11886">
    <property type="entry name" value="DYNEIN LIGHT CHAIN"/>
    <property type="match status" value="1"/>
</dbReference>
<dbReference type="PANTHER" id="PTHR11886:SF35">
    <property type="entry name" value="DYNEIN LIGHT CHAIN"/>
    <property type="match status" value="1"/>
</dbReference>
<dbReference type="CDD" id="cd21450">
    <property type="entry name" value="DLC-like_DYNLL1-like"/>
    <property type="match status" value="2"/>
</dbReference>
<reference evidence="1 2" key="2">
    <citation type="submission" date="2018-11" db="EMBL/GenBank/DDBJ databases">
        <authorList>
            <consortium name="Pathogen Informatics"/>
        </authorList>
    </citation>
    <scope>NUCLEOTIDE SEQUENCE [LARGE SCALE GENOMIC DNA]</scope>
</reference>
<dbReference type="Pfam" id="PF01221">
    <property type="entry name" value="Dynein_light"/>
    <property type="match status" value="2"/>
</dbReference>
<dbReference type="STRING" id="60517.A0A0R3WA54"/>
<keyword evidence="2" id="KW-1185">Reference proteome</keyword>
<sequence length="192" mass="22364">MNTICRCNPDPTSCASKPRFVRMDLDEKVESYFLHIVYEACQCYTDPVDLCTAIKQCLDQKFGPMWHVVVGPKFGRVEVGGKAEVMQNMPNYRQTHCTTDPCSDYASKPRFLRRSLDPDVESNFLYYVRQAYQTYEDPEDMCTALKTRLEEEYGPTWHIIVGDYFGSHFEHEPKGFCYITYQGLSFLMFKFG</sequence>
<dbReference type="GO" id="GO:0007017">
    <property type="term" value="P:microtubule-based process"/>
    <property type="evidence" value="ECO:0007669"/>
    <property type="project" value="InterPro"/>
</dbReference>
<dbReference type="InterPro" id="IPR001372">
    <property type="entry name" value="Dynein_light_chain_typ-1/2"/>
</dbReference>
<accession>A0A0R3WA54</accession>
<evidence type="ECO:0000313" key="2">
    <source>
        <dbReference type="Proteomes" id="UP000282613"/>
    </source>
</evidence>
<proteinExistence type="predicted"/>
<gene>
    <name evidence="1" type="ORF">TASK_LOCUS7397</name>
</gene>
<dbReference type="GO" id="GO:0005868">
    <property type="term" value="C:cytoplasmic dynein complex"/>
    <property type="evidence" value="ECO:0007669"/>
    <property type="project" value="TreeGrafter"/>
</dbReference>
<reference evidence="3" key="1">
    <citation type="submission" date="2017-02" db="UniProtKB">
        <authorList>
            <consortium name="WormBaseParasite"/>
        </authorList>
    </citation>
    <scope>IDENTIFICATION</scope>
</reference>
<evidence type="ECO:0000313" key="1">
    <source>
        <dbReference type="EMBL" id="VDK38305.1"/>
    </source>
</evidence>
<dbReference type="WBParaSite" id="TASK_0000739601-mRNA-1">
    <property type="protein sequence ID" value="TASK_0000739601-mRNA-1"/>
    <property type="gene ID" value="TASK_0000739601"/>
</dbReference>
<dbReference type="Proteomes" id="UP000282613">
    <property type="component" value="Unassembled WGS sequence"/>
</dbReference>